<keyword evidence="2" id="KW-0813">Transport</keyword>
<dbReference type="SMR" id="A0A067NM41"/>
<keyword evidence="5" id="KW-0811">Translocation</keyword>
<dbReference type="GO" id="GO:0005643">
    <property type="term" value="C:nuclear pore"/>
    <property type="evidence" value="ECO:0007669"/>
    <property type="project" value="UniProtKB-SubCell"/>
</dbReference>
<evidence type="ECO:0000256" key="6">
    <source>
        <dbReference type="ARBA" id="ARBA00023132"/>
    </source>
</evidence>
<dbReference type="InterPro" id="IPR037700">
    <property type="entry name" value="NUP88/NUP82"/>
</dbReference>
<proteinExistence type="predicted"/>
<evidence type="ECO:0000313" key="9">
    <source>
        <dbReference type="EMBL" id="KDQ29148.1"/>
    </source>
</evidence>
<keyword evidence="6" id="KW-0906">Nuclear pore complex</keyword>
<evidence type="ECO:0000256" key="5">
    <source>
        <dbReference type="ARBA" id="ARBA00023010"/>
    </source>
</evidence>
<dbReference type="GO" id="GO:0006406">
    <property type="term" value="P:mRNA export from nucleus"/>
    <property type="evidence" value="ECO:0007669"/>
    <property type="project" value="TreeGrafter"/>
</dbReference>
<dbReference type="STRING" id="1137138.A0A067NM41"/>
<evidence type="ECO:0000256" key="4">
    <source>
        <dbReference type="ARBA" id="ARBA00022927"/>
    </source>
</evidence>
<keyword evidence="3" id="KW-0509">mRNA transport</keyword>
<dbReference type="GO" id="GO:0000055">
    <property type="term" value="P:ribosomal large subunit export from nucleus"/>
    <property type="evidence" value="ECO:0007669"/>
    <property type="project" value="InterPro"/>
</dbReference>
<evidence type="ECO:0000313" key="10">
    <source>
        <dbReference type="Proteomes" id="UP000027073"/>
    </source>
</evidence>
<gene>
    <name evidence="9" type="ORF">PLEOSDRAFT_1092835</name>
</gene>
<dbReference type="AlphaFoldDB" id="A0A067NM41"/>
<dbReference type="Pfam" id="PF10168">
    <property type="entry name" value="Nup88"/>
    <property type="match status" value="2"/>
</dbReference>
<name>A0A067NM41_PLEO1</name>
<dbReference type="GO" id="GO:0000056">
    <property type="term" value="P:ribosomal small subunit export from nucleus"/>
    <property type="evidence" value="ECO:0007669"/>
    <property type="project" value="InterPro"/>
</dbReference>
<protein>
    <submittedName>
        <fullName evidence="9">Uncharacterized protein</fullName>
    </submittedName>
</protein>
<dbReference type="GO" id="GO:0006606">
    <property type="term" value="P:protein import into nucleus"/>
    <property type="evidence" value="ECO:0007669"/>
    <property type="project" value="TreeGrafter"/>
</dbReference>
<dbReference type="PANTHER" id="PTHR13257:SF0">
    <property type="entry name" value="NUCLEAR PORE COMPLEX PROTEIN NUP88"/>
    <property type="match status" value="1"/>
</dbReference>
<dbReference type="InParanoid" id="A0A067NM41"/>
<evidence type="ECO:0000256" key="1">
    <source>
        <dbReference type="ARBA" id="ARBA00004567"/>
    </source>
</evidence>
<dbReference type="VEuPathDB" id="FungiDB:PLEOSDRAFT_1092835"/>
<reference evidence="10" key="1">
    <citation type="journal article" date="2014" name="Proc. Natl. Acad. Sci. U.S.A.">
        <title>Extensive sampling of basidiomycete genomes demonstrates inadequacy of the white-rot/brown-rot paradigm for wood decay fungi.</title>
        <authorList>
            <person name="Riley R."/>
            <person name="Salamov A.A."/>
            <person name="Brown D.W."/>
            <person name="Nagy L.G."/>
            <person name="Floudas D."/>
            <person name="Held B.W."/>
            <person name="Levasseur A."/>
            <person name="Lombard V."/>
            <person name="Morin E."/>
            <person name="Otillar R."/>
            <person name="Lindquist E.A."/>
            <person name="Sun H."/>
            <person name="LaButti K.M."/>
            <person name="Schmutz J."/>
            <person name="Jabbour D."/>
            <person name="Luo H."/>
            <person name="Baker S.E."/>
            <person name="Pisabarro A.G."/>
            <person name="Walton J.D."/>
            <person name="Blanchette R.A."/>
            <person name="Henrissat B."/>
            <person name="Martin F."/>
            <person name="Cullen D."/>
            <person name="Hibbett D.S."/>
            <person name="Grigoriev I.V."/>
        </authorList>
    </citation>
    <scope>NUCLEOTIDE SEQUENCE [LARGE SCALE GENOMIC DNA]</scope>
    <source>
        <strain evidence="10">PC15</strain>
    </source>
</reference>
<comment type="subcellular location">
    <subcellularLocation>
        <location evidence="1">Nucleus</location>
        <location evidence="1">Nuclear pore complex</location>
    </subcellularLocation>
</comment>
<dbReference type="HOGENOM" id="CLU_006117_0_0_1"/>
<dbReference type="GO" id="GO:0017056">
    <property type="term" value="F:structural constituent of nuclear pore"/>
    <property type="evidence" value="ECO:0007669"/>
    <property type="project" value="InterPro"/>
</dbReference>
<feature type="region of interest" description="Disordered" evidence="8">
    <location>
        <begin position="38"/>
        <end position="58"/>
    </location>
</feature>
<evidence type="ECO:0000256" key="8">
    <source>
        <dbReference type="SAM" id="MobiDB-lite"/>
    </source>
</evidence>
<accession>A0A067NM41</accession>
<dbReference type="Proteomes" id="UP000027073">
    <property type="component" value="Unassembled WGS sequence"/>
</dbReference>
<dbReference type="EMBL" id="KL198007">
    <property type="protein sequence ID" value="KDQ29148.1"/>
    <property type="molecule type" value="Genomic_DNA"/>
</dbReference>
<keyword evidence="7" id="KW-0539">Nucleus</keyword>
<dbReference type="SUPFAM" id="SSF101908">
    <property type="entry name" value="Putative isomerase YbhE"/>
    <property type="match status" value="1"/>
</dbReference>
<evidence type="ECO:0000256" key="3">
    <source>
        <dbReference type="ARBA" id="ARBA00022816"/>
    </source>
</evidence>
<dbReference type="FunCoup" id="A0A067NM41">
    <property type="interactions" value="21"/>
</dbReference>
<evidence type="ECO:0000256" key="2">
    <source>
        <dbReference type="ARBA" id="ARBA00022448"/>
    </source>
</evidence>
<evidence type="ECO:0000256" key="7">
    <source>
        <dbReference type="ARBA" id="ARBA00023242"/>
    </source>
</evidence>
<organism evidence="9 10">
    <name type="scientific">Pleurotus ostreatus (strain PC15)</name>
    <name type="common">Oyster mushroom</name>
    <dbReference type="NCBI Taxonomy" id="1137138"/>
    <lineage>
        <taxon>Eukaryota</taxon>
        <taxon>Fungi</taxon>
        <taxon>Dikarya</taxon>
        <taxon>Basidiomycota</taxon>
        <taxon>Agaricomycotina</taxon>
        <taxon>Agaricomycetes</taxon>
        <taxon>Agaricomycetidae</taxon>
        <taxon>Agaricales</taxon>
        <taxon>Pleurotineae</taxon>
        <taxon>Pleurotaceae</taxon>
        <taxon>Pleurotus</taxon>
    </lineage>
</organism>
<dbReference type="PANTHER" id="PTHR13257">
    <property type="entry name" value="NUCLEOPORIN NUP84-RELATED"/>
    <property type="match status" value="1"/>
</dbReference>
<sequence>MNDDDEWSSLLQDHPIFSLPKKLGSSLLEREDSLELSTSTLPKFTNQDPTDDGPTPSGRRQTMVLKDSELILAAGNELRIASLSESRLNKSLRKSYKTLGTPSIQFEIHELALNPSGKLLAVAGAFQVAVVVLPRSGVTRLVPEIVDCKSVQIGQFYHAATSSIPIAKIEWHPWGEAGSTLMVMTIDGKLREYDISVDTEEPQQVLTFMPERKSKSFIAQDDSERQIASFTFGRGMADWGPLTVYAVTMSGDVYAICPYMPQNASIPSAYVHALECFVAAKQEYLAQAGTDSSKSLSTMYDYQQKYIAALTKQLPLGTVFPAASRSILMHPPSTIKPRALRQGPFLLQPSPRTLEGSEGGDATDIIYVSCGSDEDESATNEQLGIILIAFQDGKVDLCLDLEKIEAKWETKHSSTQDLPMLAVYETIDLGLISTLQSTTPAPQEPPILELLQGNHPVFLPDPIHYDIVFVSHAFGVHSIHLGPCLRKLLTALRANDSDEDLVSSSLSDSTQCDVRPILCTFSVERRCSNPVVAIAIPNDVYVTYSIFILTSAMRLSSFPLNLRPDSPAPLPAALPEPETVDSEEHLTALEGPPAYISLLGPEPYQVPPILSRSQSGLPINPRLSTPSNSKEFMLTPDSLRYLGTTVAKFSSQIHEIQLAFWSAQQRATLQKHEFLRQREKGAELVAAIQRLSEVRCKTTKDRITRIQETQKESLRRLDRTLQHLMLKASPVLSEHETKWFEELKRMKQDVAGSGRFDETSLVARTKMLERDLKRLMPRLKALAEKEKQLNDKQPSSQQGVGFSQAFELGERSSQERAKILEAEKEILLLASKLDLSLGQPPPLQ</sequence>
<dbReference type="InterPro" id="IPR019321">
    <property type="entry name" value="Nucleoporin_Nup88"/>
</dbReference>
<keyword evidence="4" id="KW-0653">Protein transport</keyword>
<dbReference type="OrthoDB" id="341482at2759"/>